<evidence type="ECO:0000313" key="3">
    <source>
        <dbReference type="Proteomes" id="UP000708148"/>
    </source>
</evidence>
<dbReference type="InterPro" id="IPR017498">
    <property type="entry name" value="PSI_PsaO"/>
</dbReference>
<keyword evidence="1" id="KW-0812">Transmembrane</keyword>
<dbReference type="NCBIfam" id="TIGR03059">
    <property type="entry name" value="psaOeuk"/>
    <property type="match status" value="1"/>
</dbReference>
<keyword evidence="1" id="KW-1133">Transmembrane helix</keyword>
<dbReference type="PANTHER" id="PTHR36311:SF1">
    <property type="entry name" value="PHOTOSYSTEM I SUBUNIT O"/>
    <property type="match status" value="1"/>
</dbReference>
<evidence type="ECO:0000256" key="1">
    <source>
        <dbReference type="SAM" id="Phobius"/>
    </source>
</evidence>
<dbReference type="Pfam" id="PF22832">
    <property type="entry name" value="PsaO_TMD"/>
    <property type="match status" value="1"/>
</dbReference>
<comment type="caution">
    <text evidence="2">The sequence shown here is derived from an EMBL/GenBank/DDBJ whole genome shotgun (WGS) entry which is preliminary data.</text>
</comment>
<name>A0A8S1JEY9_9CHLO</name>
<organism evidence="2 3">
    <name type="scientific">Ostreobium quekettii</name>
    <dbReference type="NCBI Taxonomy" id="121088"/>
    <lineage>
        <taxon>Eukaryota</taxon>
        <taxon>Viridiplantae</taxon>
        <taxon>Chlorophyta</taxon>
        <taxon>core chlorophytes</taxon>
        <taxon>Ulvophyceae</taxon>
        <taxon>TCBD clade</taxon>
        <taxon>Bryopsidales</taxon>
        <taxon>Ostreobineae</taxon>
        <taxon>Ostreobiaceae</taxon>
        <taxon>Ostreobium</taxon>
    </lineage>
</organism>
<reference evidence="2" key="1">
    <citation type="submission" date="2020-12" db="EMBL/GenBank/DDBJ databases">
        <authorList>
            <person name="Iha C."/>
        </authorList>
    </citation>
    <scope>NUCLEOTIDE SEQUENCE</scope>
</reference>
<dbReference type="AlphaFoldDB" id="A0A8S1JEY9"/>
<proteinExistence type="predicted"/>
<protein>
    <recommendedName>
        <fullName evidence="4">Photosystem I subunit O</fullName>
    </recommendedName>
</protein>
<keyword evidence="3" id="KW-1185">Reference proteome</keyword>
<sequence>MRHVSVGASRKVTSMSGKPFDRDWISSSPFAFMMGFIGWTAPSSIGVPAYDGNSLFGSLLGQIVKEWQHFPTGPALDSPFWLYLITWHLGLFVTLTLAQIGFNGNKQGYFD</sequence>
<accession>A0A8S1JEY9</accession>
<dbReference type="OrthoDB" id="1903335at2759"/>
<evidence type="ECO:0000313" key="2">
    <source>
        <dbReference type="EMBL" id="CAD7704899.1"/>
    </source>
</evidence>
<keyword evidence="1" id="KW-0472">Membrane</keyword>
<feature type="transmembrane region" description="Helical" evidence="1">
    <location>
        <begin position="30"/>
        <end position="50"/>
    </location>
</feature>
<evidence type="ECO:0008006" key="4">
    <source>
        <dbReference type="Google" id="ProtNLM"/>
    </source>
</evidence>
<dbReference type="EMBL" id="CAJHUC010002971">
    <property type="protein sequence ID" value="CAD7704899.1"/>
    <property type="molecule type" value="Genomic_DNA"/>
</dbReference>
<dbReference type="PANTHER" id="PTHR36311">
    <property type="entry name" value="PHOTOSYSTEM I SUBUNIT O"/>
    <property type="match status" value="1"/>
</dbReference>
<feature type="transmembrane region" description="Helical" evidence="1">
    <location>
        <begin position="80"/>
        <end position="102"/>
    </location>
</feature>
<dbReference type="Proteomes" id="UP000708148">
    <property type="component" value="Unassembled WGS sequence"/>
</dbReference>
<gene>
    <name evidence="2" type="ORF">OSTQU699_LOCUS10254</name>
</gene>